<gene>
    <name evidence="1" type="ORF">O6H91_01G115500</name>
</gene>
<accession>A0ACC2EUV3</accession>
<sequence length="117" mass="13252">MAAISKGPKFIKRAAIRGSIIQDYLRELRLDHLQQFNPNKIMEDAVVEFLNNIRRESEDHGFTQVCNVNIPITEQMFGDTIGLSVDCDIPNVPSVEMSDFFPADGFNKEQGYKLSLC</sequence>
<dbReference type="Proteomes" id="UP001162992">
    <property type="component" value="Chromosome 1"/>
</dbReference>
<organism evidence="1 2">
    <name type="scientific">Diphasiastrum complanatum</name>
    <name type="common">Issler's clubmoss</name>
    <name type="synonym">Lycopodium complanatum</name>
    <dbReference type="NCBI Taxonomy" id="34168"/>
    <lineage>
        <taxon>Eukaryota</taxon>
        <taxon>Viridiplantae</taxon>
        <taxon>Streptophyta</taxon>
        <taxon>Embryophyta</taxon>
        <taxon>Tracheophyta</taxon>
        <taxon>Lycopodiopsida</taxon>
        <taxon>Lycopodiales</taxon>
        <taxon>Lycopodiaceae</taxon>
        <taxon>Lycopodioideae</taxon>
        <taxon>Diphasiastrum</taxon>
    </lineage>
</organism>
<protein>
    <submittedName>
        <fullName evidence="1">Uncharacterized protein</fullName>
    </submittedName>
</protein>
<keyword evidence="2" id="KW-1185">Reference proteome</keyword>
<comment type="caution">
    <text evidence="1">The sequence shown here is derived from an EMBL/GenBank/DDBJ whole genome shotgun (WGS) entry which is preliminary data.</text>
</comment>
<name>A0ACC2EUV3_DIPCM</name>
<evidence type="ECO:0000313" key="1">
    <source>
        <dbReference type="EMBL" id="KAJ7570329.1"/>
    </source>
</evidence>
<proteinExistence type="predicted"/>
<dbReference type="EMBL" id="CM055092">
    <property type="protein sequence ID" value="KAJ7570329.1"/>
    <property type="molecule type" value="Genomic_DNA"/>
</dbReference>
<reference evidence="2" key="1">
    <citation type="journal article" date="2024" name="Proc. Natl. Acad. Sci. U.S.A.">
        <title>Extraordinary preservation of gene collinearity over three hundred million years revealed in homosporous lycophytes.</title>
        <authorList>
            <person name="Li C."/>
            <person name="Wickell D."/>
            <person name="Kuo L.Y."/>
            <person name="Chen X."/>
            <person name="Nie B."/>
            <person name="Liao X."/>
            <person name="Peng D."/>
            <person name="Ji J."/>
            <person name="Jenkins J."/>
            <person name="Williams M."/>
            <person name="Shu S."/>
            <person name="Plott C."/>
            <person name="Barry K."/>
            <person name="Rajasekar S."/>
            <person name="Grimwood J."/>
            <person name="Han X."/>
            <person name="Sun S."/>
            <person name="Hou Z."/>
            <person name="He W."/>
            <person name="Dai G."/>
            <person name="Sun C."/>
            <person name="Schmutz J."/>
            <person name="Leebens-Mack J.H."/>
            <person name="Li F.W."/>
            <person name="Wang L."/>
        </authorList>
    </citation>
    <scope>NUCLEOTIDE SEQUENCE [LARGE SCALE GENOMIC DNA]</scope>
    <source>
        <strain evidence="2">cv. PW_Plant_1</strain>
    </source>
</reference>
<evidence type="ECO:0000313" key="2">
    <source>
        <dbReference type="Proteomes" id="UP001162992"/>
    </source>
</evidence>